<dbReference type="Pfam" id="PF00535">
    <property type="entry name" value="Glycos_transf_2"/>
    <property type="match status" value="1"/>
</dbReference>
<dbReference type="GO" id="GO:0016740">
    <property type="term" value="F:transferase activity"/>
    <property type="evidence" value="ECO:0007669"/>
    <property type="project" value="UniProtKB-KW"/>
</dbReference>
<keyword evidence="2" id="KW-0808">Transferase</keyword>
<dbReference type="Proteomes" id="UP000185812">
    <property type="component" value="Unassembled WGS sequence"/>
</dbReference>
<evidence type="ECO:0000313" key="2">
    <source>
        <dbReference type="EMBL" id="SHK68803.1"/>
    </source>
</evidence>
<accession>A0A1M6UI24</accession>
<reference evidence="3" key="1">
    <citation type="submission" date="2016-11" db="EMBL/GenBank/DDBJ databases">
        <authorList>
            <person name="Varghese N."/>
            <person name="Submissions S."/>
        </authorList>
    </citation>
    <scope>NUCLEOTIDE SEQUENCE [LARGE SCALE GENOMIC DNA]</scope>
    <source>
        <strain evidence="3">DSM 22212</strain>
    </source>
</reference>
<dbReference type="InterPro" id="IPR001173">
    <property type="entry name" value="Glyco_trans_2-like"/>
</dbReference>
<evidence type="ECO:0000313" key="3">
    <source>
        <dbReference type="Proteomes" id="UP000185812"/>
    </source>
</evidence>
<dbReference type="AlphaFoldDB" id="A0A1M6UI24"/>
<dbReference type="EMBL" id="FRAU01000005">
    <property type="protein sequence ID" value="SHK68803.1"/>
    <property type="molecule type" value="Genomic_DNA"/>
</dbReference>
<dbReference type="Gene3D" id="3.90.550.10">
    <property type="entry name" value="Spore Coat Polysaccharide Biosynthesis Protein SpsA, Chain A"/>
    <property type="match status" value="1"/>
</dbReference>
<dbReference type="RefSeq" id="WP_072715550.1">
    <property type="nucleotide sequence ID" value="NZ_FRAU01000005.1"/>
</dbReference>
<gene>
    <name evidence="2" type="ORF">SAMN04488087_1714</name>
</gene>
<proteinExistence type="predicted"/>
<feature type="domain" description="Glycosyltransferase 2-like" evidence="1">
    <location>
        <begin position="7"/>
        <end position="133"/>
    </location>
</feature>
<organism evidence="2 3">
    <name type="scientific">Rhodothermus profundi</name>
    <dbReference type="NCBI Taxonomy" id="633813"/>
    <lineage>
        <taxon>Bacteria</taxon>
        <taxon>Pseudomonadati</taxon>
        <taxon>Rhodothermota</taxon>
        <taxon>Rhodothermia</taxon>
        <taxon>Rhodothermales</taxon>
        <taxon>Rhodothermaceae</taxon>
        <taxon>Rhodothermus</taxon>
    </lineage>
</organism>
<keyword evidence="3" id="KW-1185">Reference proteome</keyword>
<dbReference type="OrthoDB" id="9788101at2"/>
<name>A0A1M6UI24_9BACT</name>
<dbReference type="STRING" id="633813.SAMN04488087_1714"/>
<sequence length="217" mass="24764">MKLPVTAVVINYQTPDLLEVAVRSFRRYYPMVPLLIVDNGSRDHSRQVIEQLIAEGHAAVRALWLPENIYHGPAMHRAMEAITTPYVYFFDSDTETRRGGFLEPMIAALEADPQAYGAGRIVEVDRRRGFRKAGGLPVLATPYLLLRRAFYFRLPPFIHHGLPTLQNFRAAEQAGYRLVSFPIETYVHHLGRGTAARYGYGLGWRSRLEYLLHRLGL</sequence>
<dbReference type="SUPFAM" id="SSF53448">
    <property type="entry name" value="Nucleotide-diphospho-sugar transferases"/>
    <property type="match status" value="1"/>
</dbReference>
<protein>
    <submittedName>
        <fullName evidence="2">Glycosyl transferase family 2</fullName>
    </submittedName>
</protein>
<dbReference type="CDD" id="cd00761">
    <property type="entry name" value="Glyco_tranf_GTA_type"/>
    <property type="match status" value="1"/>
</dbReference>
<dbReference type="InterPro" id="IPR029044">
    <property type="entry name" value="Nucleotide-diphossugar_trans"/>
</dbReference>
<evidence type="ECO:0000259" key="1">
    <source>
        <dbReference type="Pfam" id="PF00535"/>
    </source>
</evidence>